<evidence type="ECO:0000313" key="3">
    <source>
        <dbReference type="Proteomes" id="UP000269793"/>
    </source>
</evidence>
<dbReference type="InterPro" id="IPR006797">
    <property type="entry name" value="PRELI/MSF1_dom"/>
</dbReference>
<accession>A0A3G2SBC2</accession>
<dbReference type="GO" id="GO:0005758">
    <property type="term" value="C:mitochondrial intermembrane space"/>
    <property type="evidence" value="ECO:0007669"/>
    <property type="project" value="InterPro"/>
</dbReference>
<dbReference type="VEuPathDB" id="FungiDB:DNF11_2587"/>
<dbReference type="PANTHER" id="PTHR11158">
    <property type="entry name" value="MSF1/PX19 RELATED"/>
    <property type="match status" value="1"/>
</dbReference>
<dbReference type="PROSITE" id="PS50904">
    <property type="entry name" value="PRELI_MSF1"/>
    <property type="match status" value="1"/>
</dbReference>
<dbReference type="Pfam" id="PF04707">
    <property type="entry name" value="PRELI"/>
    <property type="match status" value="1"/>
</dbReference>
<feature type="domain" description="PRELI/MSF1" evidence="1">
    <location>
        <begin position="2"/>
        <end position="184"/>
    </location>
</feature>
<gene>
    <name evidence="2" type="primary">UPS1</name>
    <name evidence="2" type="ORF">DNF11_2587</name>
</gene>
<name>A0A3G2SBC2_MALR7</name>
<evidence type="ECO:0000259" key="1">
    <source>
        <dbReference type="PROSITE" id="PS50904"/>
    </source>
</evidence>
<sequence>MVQTVASDAQLAFPWRECVQGFFLRYPNPQASHVLSVDVVARRIEERAPPEPGPLPRLVLCTSRLILKSGSLPSWVPRNIIQQTTSWVLEDSEVDLSAEAPRVMSIWTRNLDHTSVLAVTEALTLREDGASTRMHIDADVRSGVSFRLLRRRIEKFGHKRYLSHMESSRHGLIWAILRIAPHLVHTPQPQAPVPYRQRLLHALRPPFLDGYPLTPWQWLKKQGRRLRDKFRQRPTDTQT</sequence>
<keyword evidence="3" id="KW-1185">Reference proteome</keyword>
<proteinExistence type="predicted"/>
<dbReference type="OrthoDB" id="341300at2759"/>
<protein>
    <submittedName>
        <fullName evidence="2">Protein UPS1, mitochondrial</fullName>
    </submittedName>
</protein>
<dbReference type="EMBL" id="CP033151">
    <property type="protein sequence ID" value="AYO43537.1"/>
    <property type="molecule type" value="Genomic_DNA"/>
</dbReference>
<reference evidence="2 3" key="1">
    <citation type="submission" date="2018-10" db="EMBL/GenBank/DDBJ databases">
        <title>Complete genome sequence of Malassezia restricta CBS 7877.</title>
        <authorList>
            <person name="Morand S.C."/>
            <person name="Bertignac M."/>
            <person name="Iltis A."/>
            <person name="Kolder I."/>
            <person name="Pirovano W."/>
            <person name="Jourdain R."/>
            <person name="Clavaud C."/>
        </authorList>
    </citation>
    <scope>NUCLEOTIDE SEQUENCE [LARGE SCALE GENOMIC DNA]</scope>
    <source>
        <strain evidence="2 3">CBS 7877</strain>
    </source>
</reference>
<dbReference type="AlphaFoldDB" id="A0A3G2SBC2"/>
<dbReference type="InterPro" id="IPR037365">
    <property type="entry name" value="Slowmo/Ups"/>
</dbReference>
<dbReference type="Proteomes" id="UP000269793">
    <property type="component" value="Chromosome IV"/>
</dbReference>
<dbReference type="STRING" id="425264.A0A3G2SBC2"/>
<organism evidence="2 3">
    <name type="scientific">Malassezia restricta (strain ATCC 96810 / NBRC 103918 / CBS 7877)</name>
    <name type="common">Seborrheic dermatitis infection agent</name>
    <dbReference type="NCBI Taxonomy" id="425264"/>
    <lineage>
        <taxon>Eukaryota</taxon>
        <taxon>Fungi</taxon>
        <taxon>Dikarya</taxon>
        <taxon>Basidiomycota</taxon>
        <taxon>Ustilaginomycotina</taxon>
        <taxon>Malasseziomycetes</taxon>
        <taxon>Malasseziales</taxon>
        <taxon>Malasseziaceae</taxon>
        <taxon>Malassezia</taxon>
    </lineage>
</organism>
<evidence type="ECO:0000313" key="2">
    <source>
        <dbReference type="EMBL" id="AYO43537.1"/>
    </source>
</evidence>